<dbReference type="OMA" id="RHTNSAR"/>
<feature type="active site" evidence="6">
    <location>
        <position position="18"/>
    </location>
</feature>
<evidence type="ECO:0000259" key="7">
    <source>
        <dbReference type="PROSITE" id="PS51770"/>
    </source>
</evidence>
<dbReference type="GO" id="GO:0052816">
    <property type="term" value="F:long-chain fatty acyl-CoA hydrolase activity"/>
    <property type="evidence" value="ECO:0000318"/>
    <property type="project" value="GO_Central"/>
</dbReference>
<proteinExistence type="predicted"/>
<dbReference type="GO" id="GO:0009062">
    <property type="term" value="P:fatty acid catabolic process"/>
    <property type="evidence" value="ECO:0000318"/>
    <property type="project" value="GO_Central"/>
</dbReference>
<evidence type="ECO:0000256" key="1">
    <source>
        <dbReference type="ARBA" id="ARBA00004496"/>
    </source>
</evidence>
<reference evidence="9" key="1">
    <citation type="journal article" date="2002" name="Science">
        <title>The draft genome of Ciona intestinalis: insights into chordate and vertebrate origins.</title>
        <authorList>
            <person name="Dehal P."/>
            <person name="Satou Y."/>
            <person name="Campbell R.K."/>
            <person name="Chapman J."/>
            <person name="Degnan B."/>
            <person name="De Tomaso A."/>
            <person name="Davidson B."/>
            <person name="Di Gregorio A."/>
            <person name="Gelpke M."/>
            <person name="Goodstein D.M."/>
            <person name="Harafuji N."/>
            <person name="Hastings K.E."/>
            <person name="Ho I."/>
            <person name="Hotta K."/>
            <person name="Huang W."/>
            <person name="Kawashima T."/>
            <person name="Lemaire P."/>
            <person name="Martinez D."/>
            <person name="Meinertzhagen I.A."/>
            <person name="Necula S."/>
            <person name="Nonaka M."/>
            <person name="Putnam N."/>
            <person name="Rash S."/>
            <person name="Saiga H."/>
            <person name="Satake M."/>
            <person name="Terry A."/>
            <person name="Yamada L."/>
            <person name="Wang H.G."/>
            <person name="Awazu S."/>
            <person name="Azumi K."/>
            <person name="Boore J."/>
            <person name="Branno M."/>
            <person name="Chin-Bow S."/>
            <person name="DeSantis R."/>
            <person name="Doyle S."/>
            <person name="Francino P."/>
            <person name="Keys D.N."/>
            <person name="Haga S."/>
            <person name="Hayashi H."/>
            <person name="Hino K."/>
            <person name="Imai K.S."/>
            <person name="Inaba K."/>
            <person name="Kano S."/>
            <person name="Kobayashi K."/>
            <person name="Kobayashi M."/>
            <person name="Lee B.I."/>
            <person name="Makabe K.W."/>
            <person name="Manohar C."/>
            <person name="Matassi G."/>
            <person name="Medina M."/>
            <person name="Mochizuki Y."/>
            <person name="Mount S."/>
            <person name="Morishita T."/>
            <person name="Miura S."/>
            <person name="Nakayama A."/>
            <person name="Nishizaka S."/>
            <person name="Nomoto H."/>
            <person name="Ohta F."/>
            <person name="Oishi K."/>
            <person name="Rigoutsos I."/>
            <person name="Sano M."/>
            <person name="Sasaki A."/>
            <person name="Sasakura Y."/>
            <person name="Shoguchi E."/>
            <person name="Shin-i T."/>
            <person name="Spagnuolo A."/>
            <person name="Stainier D."/>
            <person name="Suzuki M.M."/>
            <person name="Tassy O."/>
            <person name="Takatori N."/>
            <person name="Tokuoka M."/>
            <person name="Yagi K."/>
            <person name="Yoshizaki F."/>
            <person name="Wada S."/>
            <person name="Zhang C."/>
            <person name="Hyatt P.D."/>
            <person name="Larimer F."/>
            <person name="Detter C."/>
            <person name="Doggett N."/>
            <person name="Glavina T."/>
            <person name="Hawkins T."/>
            <person name="Richardson P."/>
            <person name="Lucas S."/>
            <person name="Kohara Y."/>
            <person name="Levine M."/>
            <person name="Satoh N."/>
            <person name="Rokhsar D.S."/>
        </authorList>
    </citation>
    <scope>NUCLEOTIDE SEQUENCE [LARGE SCALE GENOMIC DNA]</scope>
</reference>
<dbReference type="InParanoid" id="F6YXK3"/>
<sequence>MEDIPLVLCRSMQPGDANISGNVHGGTILKMIEEAGMIVGTRHCNVGGSDEGGSLCVLARVERTDFLLPMYVGELAHLVAKVTFCSSHSVEVKVKVYAENVLTGARRMTNSATLWYVPLKSKGVVADVPSMVLPSGENDAAGRERYERQKKERREINEVSPCLRHEPHTVGYAQSTLIHLVGVQDCGLQGIATGGFTMKLMDEVAGICAVRHCHTNVVTASMDATNFHRSINKGNILHFRSRPIFTSNKSLMIQVVVLVEREAVNPSSVFCACTAFFTYVSLDSQKKTIPVPTLKLTTPSDHERFEEGKLRYEMQKKQANVAGPSP</sequence>
<dbReference type="PANTHER" id="PTHR11049">
    <property type="entry name" value="ACYL COENZYME A THIOESTER HYDROLASE"/>
    <property type="match status" value="1"/>
</dbReference>
<evidence type="ECO:0000313" key="9">
    <source>
        <dbReference type="Proteomes" id="UP000008144"/>
    </source>
</evidence>
<dbReference type="FunCoup" id="F6YXK3">
    <property type="interactions" value="9"/>
</dbReference>
<dbReference type="Gene3D" id="3.10.129.10">
    <property type="entry name" value="Hotdog Thioesterase"/>
    <property type="match status" value="2"/>
</dbReference>
<dbReference type="GeneTree" id="ENSGT00940000155229"/>
<dbReference type="PANTHER" id="PTHR11049:SF24">
    <property type="entry name" value="CYTOSOLIC ACYL COENZYME A THIOESTER HYDROLASE"/>
    <property type="match status" value="1"/>
</dbReference>
<feature type="domain" description="HotDog ACOT-type" evidence="7">
    <location>
        <begin position="171"/>
        <end position="285"/>
    </location>
</feature>
<dbReference type="FunFam" id="3.10.129.10:FF:000010">
    <property type="entry name" value="Cytosolic acyl coenzyme A thioester hydrolase"/>
    <property type="match status" value="1"/>
</dbReference>
<dbReference type="InterPro" id="IPR033120">
    <property type="entry name" value="HOTDOG_ACOT"/>
</dbReference>
<dbReference type="GO" id="GO:0005829">
    <property type="term" value="C:cytosol"/>
    <property type="evidence" value="ECO:0000318"/>
    <property type="project" value="GO_Central"/>
</dbReference>
<keyword evidence="2" id="KW-0963">Cytoplasm</keyword>
<reference evidence="8" key="3">
    <citation type="submission" date="2025-08" db="UniProtKB">
        <authorList>
            <consortium name="Ensembl"/>
        </authorList>
    </citation>
    <scope>IDENTIFICATION</scope>
</reference>
<dbReference type="HOGENOM" id="CLU_050164_0_1_1"/>
<dbReference type="AlphaFoldDB" id="F6YXK3"/>
<dbReference type="InterPro" id="IPR029069">
    <property type="entry name" value="HotDog_dom_sf"/>
</dbReference>
<evidence type="ECO:0000256" key="5">
    <source>
        <dbReference type="ARBA" id="ARBA00023098"/>
    </source>
</evidence>
<protein>
    <recommendedName>
        <fullName evidence="7">HotDog ACOT-type domain-containing protein</fullName>
    </recommendedName>
</protein>
<name>F6YXK3_CIOIN</name>
<dbReference type="FunFam" id="3.10.129.10:FF:000009">
    <property type="entry name" value="Cytosolic acyl coenzyme A thioester hydrolase"/>
    <property type="match status" value="1"/>
</dbReference>
<reference evidence="8" key="4">
    <citation type="submission" date="2025-09" db="UniProtKB">
        <authorList>
            <consortium name="Ensembl"/>
        </authorList>
    </citation>
    <scope>IDENTIFICATION</scope>
</reference>
<dbReference type="Ensembl" id="ENSCINT00000012561.3">
    <property type="protein sequence ID" value="ENSCINP00000012561.3"/>
    <property type="gene ID" value="ENSCING00000006089.3"/>
</dbReference>
<organism evidence="8 9">
    <name type="scientific">Ciona intestinalis</name>
    <name type="common">Transparent sea squirt</name>
    <name type="synonym">Ascidia intestinalis</name>
    <dbReference type="NCBI Taxonomy" id="7719"/>
    <lineage>
        <taxon>Eukaryota</taxon>
        <taxon>Metazoa</taxon>
        <taxon>Chordata</taxon>
        <taxon>Tunicata</taxon>
        <taxon>Ascidiacea</taxon>
        <taxon>Phlebobranchia</taxon>
        <taxon>Cionidae</taxon>
        <taxon>Ciona</taxon>
    </lineage>
</organism>
<dbReference type="GO" id="GO:0006637">
    <property type="term" value="P:acyl-CoA metabolic process"/>
    <property type="evidence" value="ECO:0000318"/>
    <property type="project" value="GO_Central"/>
</dbReference>
<comment type="subcellular location">
    <subcellularLocation>
        <location evidence="1">Cytoplasm</location>
    </subcellularLocation>
</comment>
<dbReference type="InterPro" id="IPR040170">
    <property type="entry name" value="Cytosol_ACT"/>
</dbReference>
<keyword evidence="5" id="KW-0443">Lipid metabolism</keyword>
<dbReference type="CDD" id="cd03442">
    <property type="entry name" value="BFIT_BACH"/>
    <property type="match status" value="2"/>
</dbReference>
<evidence type="ECO:0000256" key="2">
    <source>
        <dbReference type="ARBA" id="ARBA00022490"/>
    </source>
</evidence>
<dbReference type="Pfam" id="PF03061">
    <property type="entry name" value="4HBT"/>
    <property type="match status" value="2"/>
</dbReference>
<keyword evidence="4" id="KW-0378">Hydrolase</keyword>
<evidence type="ECO:0000256" key="6">
    <source>
        <dbReference type="PIRSR" id="PIRSR640170-1"/>
    </source>
</evidence>
<dbReference type="STRING" id="7719.ENSCINP00000012561"/>
<keyword evidence="3" id="KW-0677">Repeat</keyword>
<feature type="active site" evidence="6">
    <location>
        <position position="202"/>
    </location>
</feature>
<evidence type="ECO:0000256" key="3">
    <source>
        <dbReference type="ARBA" id="ARBA00022737"/>
    </source>
</evidence>
<reference evidence="8" key="2">
    <citation type="journal article" date="2008" name="Genome Biol.">
        <title>Improved genome assembly and evidence-based global gene model set for the chordate Ciona intestinalis: new insight into intron and operon populations.</title>
        <authorList>
            <person name="Satou Y."/>
            <person name="Mineta K."/>
            <person name="Ogasawara M."/>
            <person name="Sasakura Y."/>
            <person name="Shoguchi E."/>
            <person name="Ueno K."/>
            <person name="Yamada L."/>
            <person name="Matsumoto J."/>
            <person name="Wasserscheid J."/>
            <person name="Dewar K."/>
            <person name="Wiley G.B."/>
            <person name="Macmil S.L."/>
            <person name="Roe B.A."/>
            <person name="Zeller R.W."/>
            <person name="Hastings K.E."/>
            <person name="Lemaire P."/>
            <person name="Lindquist E."/>
            <person name="Endo T."/>
            <person name="Hotta K."/>
            <person name="Inaba K."/>
        </authorList>
    </citation>
    <scope>NUCLEOTIDE SEQUENCE [LARGE SCALE GENOMIC DNA]</scope>
    <source>
        <strain evidence="8">wild type</strain>
    </source>
</reference>
<dbReference type="InterPro" id="IPR006683">
    <property type="entry name" value="Thioestr_dom"/>
</dbReference>
<dbReference type="Proteomes" id="UP000008144">
    <property type="component" value="Chromosome 1"/>
</dbReference>
<evidence type="ECO:0000313" key="8">
    <source>
        <dbReference type="Ensembl" id="ENSCINP00000012561.3"/>
    </source>
</evidence>
<keyword evidence="9" id="KW-1185">Reference proteome</keyword>
<accession>F6YXK3</accession>
<dbReference type="PROSITE" id="PS51770">
    <property type="entry name" value="HOTDOG_ACOT"/>
    <property type="match status" value="2"/>
</dbReference>
<feature type="domain" description="HotDog ACOT-type" evidence="7">
    <location>
        <begin position="2"/>
        <end position="122"/>
    </location>
</feature>
<dbReference type="GO" id="GO:0005737">
    <property type="term" value="C:cytoplasm"/>
    <property type="evidence" value="ECO:0000318"/>
    <property type="project" value="GO_Central"/>
</dbReference>
<dbReference type="EMBL" id="EAAA01000396">
    <property type="status" value="NOT_ANNOTATED_CDS"/>
    <property type="molecule type" value="Genomic_DNA"/>
</dbReference>
<evidence type="ECO:0000256" key="4">
    <source>
        <dbReference type="ARBA" id="ARBA00022801"/>
    </source>
</evidence>
<dbReference type="SUPFAM" id="SSF54637">
    <property type="entry name" value="Thioesterase/thiol ester dehydrase-isomerase"/>
    <property type="match status" value="2"/>
</dbReference>